<dbReference type="PANTHER" id="PTHR43022">
    <property type="entry name" value="PROTEIN SMF"/>
    <property type="match status" value="1"/>
</dbReference>
<dbReference type="InterPro" id="IPR036388">
    <property type="entry name" value="WH-like_DNA-bd_sf"/>
</dbReference>
<evidence type="ECO:0000259" key="3">
    <source>
        <dbReference type="Pfam" id="PF17782"/>
    </source>
</evidence>
<dbReference type="Pfam" id="PF17782">
    <property type="entry name" value="WHD_DprA"/>
    <property type="match status" value="1"/>
</dbReference>
<protein>
    <submittedName>
        <fullName evidence="4">Smf protein</fullName>
    </submittedName>
</protein>
<accession>D8VN54</accession>
<evidence type="ECO:0000256" key="1">
    <source>
        <dbReference type="ARBA" id="ARBA00006525"/>
    </source>
</evidence>
<comment type="similarity">
    <text evidence="1">Belongs to the DprA/Smf family.</text>
</comment>
<organism evidence="4">
    <name type="scientific">uncultured organism</name>
    <dbReference type="NCBI Taxonomy" id="155900"/>
    <lineage>
        <taxon>unclassified sequences</taxon>
        <taxon>environmental samples</taxon>
    </lineage>
</organism>
<dbReference type="AlphaFoldDB" id="D8VN54"/>
<dbReference type="Pfam" id="PF02481">
    <property type="entry name" value="DNA_processg_A"/>
    <property type="match status" value="1"/>
</dbReference>
<dbReference type="InterPro" id="IPR041614">
    <property type="entry name" value="DprA_WH"/>
</dbReference>
<dbReference type="InterPro" id="IPR003488">
    <property type="entry name" value="DprA"/>
</dbReference>
<reference evidence="4" key="1">
    <citation type="submission" date="2009-09" db="EMBL/GenBank/DDBJ databases">
        <authorList>
            <person name="Beloqi A."/>
            <person name="Nechitaylo T.Y."/>
            <person name="Lopez-Cortes N."/>
            <person name="Vietes M."/>
            <person name="Polaina J."/>
            <person name="Strittmatter A."/>
            <person name="Reva O."/>
            <person name="Waliczek A."/>
            <person name="Golyshina O.V."/>
            <person name="Ferrer M."/>
            <person name="Golyshin P.N."/>
        </authorList>
    </citation>
    <scope>NUCLEOTIDE SEQUENCE</scope>
</reference>
<sequence>MQNPRFYSLVLHRLPHVGAVTYNRLVSLFGSPEAVLSQPSKQLEPLVEAETLAVIQDFQSNPEISSIGQKALVDLEWVDSQVDVHLLSTADTSYPELLQKIPNLPPLLFVRGDIHLLSLPQIAIVGSRNPSSGGGENAYRFAEFLAANGFAITSGLALGVDAAAHQGALAAQGKTIAVMGTGLDMIYPSRHRALAQQIVDIGGALVSELPLGSSSKAANFPQRNRIISGLSCGVLVVEAAIQSGSLITAKAAMQQNREVFAIPGSIHNPLARGCHQLIRQGATLVETGQDIVDQLQGMLGFQREKLLKLQEKAAKKTELDEKILDNLSPAEQQLIYAMGYDPVNIDDLVERTGIAVGSVAAQMIGLEIKGYVQQIGAGYQRV</sequence>
<dbReference type="Gene3D" id="3.40.50.450">
    <property type="match status" value="1"/>
</dbReference>
<evidence type="ECO:0000313" key="4">
    <source>
        <dbReference type="EMBL" id="ACY24839.1"/>
    </source>
</evidence>
<dbReference type="EMBL" id="GQ996413">
    <property type="protein sequence ID" value="ACY24839.1"/>
    <property type="molecule type" value="Genomic_DNA"/>
</dbReference>
<dbReference type="NCBIfam" id="TIGR00732">
    <property type="entry name" value="dprA"/>
    <property type="match status" value="1"/>
</dbReference>
<feature type="domain" description="DprA winged helix" evidence="3">
    <location>
        <begin position="325"/>
        <end position="375"/>
    </location>
</feature>
<evidence type="ECO:0000259" key="2">
    <source>
        <dbReference type="Pfam" id="PF02481"/>
    </source>
</evidence>
<proteinExistence type="inferred from homology"/>
<reference evidence="4" key="2">
    <citation type="journal article" date="2010" name="Appl. Environ. Microbiol.">
        <title>Diversity of glycosyl hydrolases from cellulose-depleting communities enriched from casts of two earthworm species.</title>
        <authorList>
            <person name="Beloqui A."/>
            <person name="Nechitaylo T.Y."/>
            <person name="Lopez-Cortes N."/>
            <person name="Ghazi A."/>
            <person name="Guazzaroni M.E."/>
            <person name="Polaina J."/>
            <person name="Strittmatter A.W."/>
            <person name="Reva O."/>
            <person name="Waliczek A."/>
            <person name="Yakimov M.M."/>
            <person name="Golyshina O.V."/>
            <person name="Ferrer M."/>
            <person name="Golyshin P.N."/>
        </authorList>
    </citation>
    <scope>NUCLEOTIDE SEQUENCE</scope>
</reference>
<dbReference type="GO" id="GO:0009294">
    <property type="term" value="P:DNA-mediated transformation"/>
    <property type="evidence" value="ECO:0007669"/>
    <property type="project" value="InterPro"/>
</dbReference>
<dbReference type="InterPro" id="IPR057666">
    <property type="entry name" value="DrpA_SLOG"/>
</dbReference>
<dbReference type="PANTHER" id="PTHR43022:SF1">
    <property type="entry name" value="PROTEIN SMF"/>
    <property type="match status" value="1"/>
</dbReference>
<dbReference type="SUPFAM" id="SSF102405">
    <property type="entry name" value="MCP/YpsA-like"/>
    <property type="match status" value="1"/>
</dbReference>
<name>D8VN54_9ZZZZ</name>
<dbReference type="Gene3D" id="1.10.10.10">
    <property type="entry name" value="Winged helix-like DNA-binding domain superfamily/Winged helix DNA-binding domain"/>
    <property type="match status" value="1"/>
</dbReference>
<feature type="domain" description="Smf/DprA SLOG" evidence="2">
    <location>
        <begin position="86"/>
        <end position="295"/>
    </location>
</feature>